<gene>
    <name evidence="1" type="ORF">HINF_LOCUS36885</name>
    <name evidence="2" type="ORF">HINF_LOCUS66256</name>
</gene>
<proteinExistence type="predicted"/>
<sequence>MKLKATNYIKLLRSIEYLTFTRLYKMLVCGTQLIKLCDNFCFVSVFTLIDFDNLLNVKTQMQYRQVSSDTSISVLETEVLKRYYFFTVLKFGVSRKRLLKWLLYSSLLCYNAGLQKYLVKYKLCRKFTIVSLARLQF</sequence>
<accession>A0AA86U9V7</accession>
<reference evidence="1" key="1">
    <citation type="submission" date="2023-06" db="EMBL/GenBank/DDBJ databases">
        <authorList>
            <person name="Kurt Z."/>
        </authorList>
    </citation>
    <scope>NUCLEOTIDE SEQUENCE</scope>
</reference>
<keyword evidence="3" id="KW-1185">Reference proteome</keyword>
<dbReference type="Proteomes" id="UP001642409">
    <property type="component" value="Unassembled WGS sequence"/>
</dbReference>
<dbReference type="AlphaFoldDB" id="A0AA86U9V7"/>
<comment type="caution">
    <text evidence="1">The sequence shown here is derived from an EMBL/GenBank/DDBJ whole genome shotgun (WGS) entry which is preliminary data.</text>
</comment>
<evidence type="ECO:0000313" key="3">
    <source>
        <dbReference type="Proteomes" id="UP001642409"/>
    </source>
</evidence>
<evidence type="ECO:0000313" key="2">
    <source>
        <dbReference type="EMBL" id="CAL6092418.1"/>
    </source>
</evidence>
<dbReference type="EMBL" id="CAXDID020000444">
    <property type="protein sequence ID" value="CAL6092418.1"/>
    <property type="molecule type" value="Genomic_DNA"/>
</dbReference>
<dbReference type="EMBL" id="CATOUU010000794">
    <property type="protein sequence ID" value="CAI9949240.1"/>
    <property type="molecule type" value="Genomic_DNA"/>
</dbReference>
<name>A0AA86U9V7_9EUKA</name>
<protein>
    <submittedName>
        <fullName evidence="2">Hypothetical_protein</fullName>
    </submittedName>
</protein>
<organism evidence="1">
    <name type="scientific">Hexamita inflata</name>
    <dbReference type="NCBI Taxonomy" id="28002"/>
    <lineage>
        <taxon>Eukaryota</taxon>
        <taxon>Metamonada</taxon>
        <taxon>Diplomonadida</taxon>
        <taxon>Hexamitidae</taxon>
        <taxon>Hexamitinae</taxon>
        <taxon>Hexamita</taxon>
    </lineage>
</organism>
<evidence type="ECO:0000313" key="1">
    <source>
        <dbReference type="EMBL" id="CAI9949240.1"/>
    </source>
</evidence>
<reference evidence="2 3" key="2">
    <citation type="submission" date="2024-07" db="EMBL/GenBank/DDBJ databases">
        <authorList>
            <person name="Akdeniz Z."/>
        </authorList>
    </citation>
    <scope>NUCLEOTIDE SEQUENCE [LARGE SCALE GENOMIC DNA]</scope>
</reference>